<feature type="domain" description="Peptidoglycan binding-like" evidence="2">
    <location>
        <begin position="62"/>
        <end position="117"/>
    </location>
</feature>
<dbReference type="Proteomes" id="UP000027178">
    <property type="component" value="Unassembled WGS sequence"/>
</dbReference>
<evidence type="ECO:0000256" key="1">
    <source>
        <dbReference type="SAM" id="SignalP"/>
    </source>
</evidence>
<dbReference type="Gene3D" id="1.10.101.10">
    <property type="entry name" value="PGBD-like superfamily/PGBD"/>
    <property type="match status" value="1"/>
</dbReference>
<name>A0A066Z3W6_9ACTN</name>
<keyword evidence="4" id="KW-1185">Reference proteome</keyword>
<dbReference type="OrthoDB" id="3828307at2"/>
<gene>
    <name evidence="3" type="ORF">KCH_13900</name>
</gene>
<keyword evidence="1" id="KW-0732">Signal</keyword>
<reference evidence="3 4" key="1">
    <citation type="submission" date="2014-05" db="EMBL/GenBank/DDBJ databases">
        <title>Draft Genome Sequence of Kitasatospora cheerisanensis KCTC 2395.</title>
        <authorList>
            <person name="Nam D.H."/>
        </authorList>
    </citation>
    <scope>NUCLEOTIDE SEQUENCE [LARGE SCALE GENOMIC DNA]</scope>
    <source>
        <strain evidence="3 4">KCTC 2395</strain>
    </source>
</reference>
<evidence type="ECO:0000313" key="3">
    <source>
        <dbReference type="EMBL" id="KDN86944.1"/>
    </source>
</evidence>
<dbReference type="HOGENOM" id="CLU_137187_0_0_11"/>
<dbReference type="eggNOG" id="COG3409">
    <property type="taxonomic scope" value="Bacteria"/>
</dbReference>
<dbReference type="RefSeq" id="WP_035860030.1">
    <property type="nucleotide sequence ID" value="NZ_KK853997.1"/>
</dbReference>
<dbReference type="EMBL" id="JNBY01000051">
    <property type="protein sequence ID" value="KDN86944.1"/>
    <property type="molecule type" value="Genomic_DNA"/>
</dbReference>
<feature type="chain" id="PRO_5001632045" description="Peptidoglycan binding-like domain-containing protein" evidence="1">
    <location>
        <begin position="28"/>
        <end position="128"/>
    </location>
</feature>
<dbReference type="InterPro" id="IPR002477">
    <property type="entry name" value="Peptidoglycan-bd-like"/>
</dbReference>
<dbReference type="AlphaFoldDB" id="A0A066Z3W6"/>
<feature type="signal peptide" evidence="1">
    <location>
        <begin position="1"/>
        <end position="27"/>
    </location>
</feature>
<evidence type="ECO:0000259" key="2">
    <source>
        <dbReference type="Pfam" id="PF01471"/>
    </source>
</evidence>
<accession>A0A066Z3W6</accession>
<dbReference type="InterPro" id="IPR036365">
    <property type="entry name" value="PGBD-like_sf"/>
</dbReference>
<organism evidence="3 4">
    <name type="scientific">Kitasatospora cheerisanensis KCTC 2395</name>
    <dbReference type="NCBI Taxonomy" id="1348663"/>
    <lineage>
        <taxon>Bacteria</taxon>
        <taxon>Bacillati</taxon>
        <taxon>Actinomycetota</taxon>
        <taxon>Actinomycetes</taxon>
        <taxon>Kitasatosporales</taxon>
        <taxon>Streptomycetaceae</taxon>
        <taxon>Kitasatospora</taxon>
    </lineage>
</organism>
<dbReference type="SUPFAM" id="SSF47090">
    <property type="entry name" value="PGBD-like"/>
    <property type="match status" value="1"/>
</dbReference>
<dbReference type="Pfam" id="PF01471">
    <property type="entry name" value="PG_binding_1"/>
    <property type="match status" value="1"/>
</dbReference>
<evidence type="ECO:0000313" key="4">
    <source>
        <dbReference type="Proteomes" id="UP000027178"/>
    </source>
</evidence>
<protein>
    <recommendedName>
        <fullName evidence="2">Peptidoglycan binding-like domain-containing protein</fullName>
    </recommendedName>
</protein>
<comment type="caution">
    <text evidence="3">The sequence shown here is derived from an EMBL/GenBank/DDBJ whole genome shotgun (WGS) entry which is preliminary data.</text>
</comment>
<sequence length="128" mass="13031">MKRTARLVAAAALTLSGLWLGTAQASAASLPSCTVAVPNLGVFFPGTSSASTDCVLGVGNQSEAVNVLQSAMTYCNGESVSIDGVFGPATKAALVRLQSRLGVSADGVYGPQTRNAMHFLYFNGGGCR</sequence>
<dbReference type="PATRIC" id="fig|1348663.4.peg.1331"/>
<dbReference type="InterPro" id="IPR036366">
    <property type="entry name" value="PGBDSf"/>
</dbReference>
<proteinExistence type="predicted"/>